<reference evidence="1" key="2">
    <citation type="journal article" date="2015" name="Fish Shellfish Immunol.">
        <title>Early steps in the European eel (Anguilla anguilla)-Vibrio vulnificus interaction in the gills: Role of the RtxA13 toxin.</title>
        <authorList>
            <person name="Callol A."/>
            <person name="Pajuelo D."/>
            <person name="Ebbesson L."/>
            <person name="Teles M."/>
            <person name="MacKenzie S."/>
            <person name="Amaro C."/>
        </authorList>
    </citation>
    <scope>NUCLEOTIDE SEQUENCE</scope>
</reference>
<organism evidence="1">
    <name type="scientific">Anguilla anguilla</name>
    <name type="common">European freshwater eel</name>
    <name type="synonym">Muraena anguilla</name>
    <dbReference type="NCBI Taxonomy" id="7936"/>
    <lineage>
        <taxon>Eukaryota</taxon>
        <taxon>Metazoa</taxon>
        <taxon>Chordata</taxon>
        <taxon>Craniata</taxon>
        <taxon>Vertebrata</taxon>
        <taxon>Euteleostomi</taxon>
        <taxon>Actinopterygii</taxon>
        <taxon>Neopterygii</taxon>
        <taxon>Teleostei</taxon>
        <taxon>Anguilliformes</taxon>
        <taxon>Anguillidae</taxon>
        <taxon>Anguilla</taxon>
    </lineage>
</organism>
<dbReference type="EMBL" id="GBXM01031950">
    <property type="protein sequence ID" value="JAH76627.1"/>
    <property type="molecule type" value="Transcribed_RNA"/>
</dbReference>
<evidence type="ECO:0000313" key="1">
    <source>
        <dbReference type="EMBL" id="JAH76627.1"/>
    </source>
</evidence>
<proteinExistence type="predicted"/>
<accession>A0A0E9VEY0</accession>
<name>A0A0E9VEY0_ANGAN</name>
<dbReference type="AlphaFoldDB" id="A0A0E9VEY0"/>
<protein>
    <submittedName>
        <fullName evidence="1">Uncharacterized protein</fullName>
    </submittedName>
</protein>
<reference evidence="1" key="1">
    <citation type="submission" date="2014-11" db="EMBL/GenBank/DDBJ databases">
        <authorList>
            <person name="Amaro Gonzalez C."/>
        </authorList>
    </citation>
    <scope>NUCLEOTIDE SEQUENCE</scope>
</reference>
<sequence>MNTSAVKEMHVSANKMCTISYCK</sequence>